<reference evidence="1 2" key="1">
    <citation type="submission" date="2024-02" db="EMBL/GenBank/DDBJ databases">
        <title>High-quality chromosome-scale genome assembly of Pensacola bahiagrass (Paspalum notatum Flugge var. saurae).</title>
        <authorList>
            <person name="Vega J.M."/>
            <person name="Podio M."/>
            <person name="Orjuela J."/>
            <person name="Siena L.A."/>
            <person name="Pessino S.C."/>
            <person name="Combes M.C."/>
            <person name="Mariac C."/>
            <person name="Albertini E."/>
            <person name="Pupilli F."/>
            <person name="Ortiz J.P.A."/>
            <person name="Leblanc O."/>
        </authorList>
    </citation>
    <scope>NUCLEOTIDE SEQUENCE [LARGE SCALE GENOMIC DNA]</scope>
    <source>
        <strain evidence="1">R1</strain>
        <tissue evidence="1">Leaf</tissue>
    </source>
</reference>
<dbReference type="AlphaFoldDB" id="A0AAQ3PLD3"/>
<dbReference type="EMBL" id="CP144745">
    <property type="protein sequence ID" value="WVZ49768.1"/>
    <property type="molecule type" value="Genomic_DNA"/>
</dbReference>
<evidence type="ECO:0000313" key="2">
    <source>
        <dbReference type="Proteomes" id="UP001341281"/>
    </source>
</evidence>
<sequence>TVTIRIISTRSTVLFVEHDLEEAKNLKLVLCAFEQLSGLKINFHKSELFLYGEAQSFPKEYSELFGCNVGSLPFRYLGIPMHHRNITNKDWFSVEERFQKKLSSWKSKLLSSGGRLVLMNSVLSSLPMFMFSFFEAPKGVLKKLDYYRSRFFWQCDEHKKKNTDWQSEIFLARLETLVLLTEDGIWQDLLRKKYLHSKAITQVSKQPGDSQFWVGLMHVKEQVLSFGSFKLQNGKQIRF</sequence>
<keyword evidence="2" id="KW-1185">Reference proteome</keyword>
<proteinExistence type="predicted"/>
<name>A0AAQ3PLD3_PASNO</name>
<feature type="non-terminal residue" evidence="1">
    <location>
        <position position="239"/>
    </location>
</feature>
<gene>
    <name evidence="1" type="ORF">U9M48_001097</name>
</gene>
<dbReference type="PANTHER" id="PTHR33116:SF87">
    <property type="entry name" value="OS01G0158850 PROTEIN"/>
    <property type="match status" value="1"/>
</dbReference>
<evidence type="ECO:0008006" key="3">
    <source>
        <dbReference type="Google" id="ProtNLM"/>
    </source>
</evidence>
<evidence type="ECO:0000313" key="1">
    <source>
        <dbReference type="EMBL" id="WVZ49768.1"/>
    </source>
</evidence>
<dbReference type="Proteomes" id="UP001341281">
    <property type="component" value="Chromosome 01"/>
</dbReference>
<organism evidence="1 2">
    <name type="scientific">Paspalum notatum var. saurae</name>
    <dbReference type="NCBI Taxonomy" id="547442"/>
    <lineage>
        <taxon>Eukaryota</taxon>
        <taxon>Viridiplantae</taxon>
        <taxon>Streptophyta</taxon>
        <taxon>Embryophyta</taxon>
        <taxon>Tracheophyta</taxon>
        <taxon>Spermatophyta</taxon>
        <taxon>Magnoliopsida</taxon>
        <taxon>Liliopsida</taxon>
        <taxon>Poales</taxon>
        <taxon>Poaceae</taxon>
        <taxon>PACMAD clade</taxon>
        <taxon>Panicoideae</taxon>
        <taxon>Andropogonodae</taxon>
        <taxon>Paspaleae</taxon>
        <taxon>Paspalinae</taxon>
        <taxon>Paspalum</taxon>
    </lineage>
</organism>
<accession>A0AAQ3PLD3</accession>
<dbReference type="PANTHER" id="PTHR33116">
    <property type="entry name" value="REVERSE TRANSCRIPTASE ZINC-BINDING DOMAIN-CONTAINING PROTEIN-RELATED-RELATED"/>
    <property type="match status" value="1"/>
</dbReference>
<protein>
    <recommendedName>
        <fullName evidence="3">Reverse transcriptase</fullName>
    </recommendedName>
</protein>